<evidence type="ECO:0000256" key="7">
    <source>
        <dbReference type="ARBA" id="ARBA00022833"/>
    </source>
</evidence>
<evidence type="ECO:0000256" key="4">
    <source>
        <dbReference type="ARBA" id="ARBA00022692"/>
    </source>
</evidence>
<keyword evidence="5" id="KW-0479">Metal-binding</keyword>
<proteinExistence type="inferred from homology"/>
<keyword evidence="14" id="KW-1185">Reference proteome</keyword>
<evidence type="ECO:0000256" key="3">
    <source>
        <dbReference type="ARBA" id="ARBA00012483"/>
    </source>
</evidence>
<evidence type="ECO:0000256" key="6">
    <source>
        <dbReference type="ARBA" id="ARBA00022771"/>
    </source>
</evidence>
<dbReference type="InterPro" id="IPR001841">
    <property type="entry name" value="Znf_RING"/>
</dbReference>
<dbReference type="CDD" id="cd16461">
    <property type="entry name" value="RING-H2_EL5-like"/>
    <property type="match status" value="1"/>
</dbReference>
<organism evidence="14 15">
    <name type="scientific">Camelina sativa</name>
    <name type="common">False flax</name>
    <name type="synonym">Myagrum sativum</name>
    <dbReference type="NCBI Taxonomy" id="90675"/>
    <lineage>
        <taxon>Eukaryota</taxon>
        <taxon>Viridiplantae</taxon>
        <taxon>Streptophyta</taxon>
        <taxon>Embryophyta</taxon>
        <taxon>Tracheophyta</taxon>
        <taxon>Spermatophyta</taxon>
        <taxon>Magnoliopsida</taxon>
        <taxon>eudicotyledons</taxon>
        <taxon>Gunneridae</taxon>
        <taxon>Pentapetalae</taxon>
        <taxon>rosids</taxon>
        <taxon>malvids</taxon>
        <taxon>Brassicales</taxon>
        <taxon>Brassicaceae</taxon>
        <taxon>Camelineae</taxon>
        <taxon>Camelina</taxon>
    </lineage>
</organism>
<evidence type="ECO:0000259" key="13">
    <source>
        <dbReference type="PROSITE" id="PS50089"/>
    </source>
</evidence>
<dbReference type="SUPFAM" id="SSF57850">
    <property type="entry name" value="RING/U-box"/>
    <property type="match status" value="1"/>
</dbReference>
<protein>
    <recommendedName>
        <fullName evidence="3">RING-type E3 ubiquitin transferase</fullName>
        <ecNumber evidence="3">2.3.2.27</ecNumber>
    </recommendedName>
</protein>
<dbReference type="GeneID" id="104720333"/>
<feature type="transmembrane region" description="Helical" evidence="12">
    <location>
        <begin position="27"/>
        <end position="46"/>
    </location>
</feature>
<reference evidence="15 16" key="3">
    <citation type="submission" date="2025-05" db="UniProtKB">
        <authorList>
            <consortium name="RefSeq"/>
        </authorList>
    </citation>
    <scope>IDENTIFICATION</scope>
    <source>
        <tissue evidence="15 16">Leaf</tissue>
    </source>
</reference>
<sequence>MSFRNPNPVSTSSTDSDPMSFVINNKIILTATIIILFIVLFMIFLHRNSRRSNLSRHVADPSTTAIVTIHCGLNPTVIKSLPEFTFSAATAQTAMECRVCLSELEDNETCRVLPNCNHTFHIDFIDLWFHSHSTCSLCRSLVEPFGGGVKSMAEEVSVSW</sequence>
<dbReference type="Proteomes" id="UP000694864">
    <property type="component" value="Chromosome 10"/>
</dbReference>
<comment type="catalytic activity">
    <reaction evidence="1">
        <text>S-ubiquitinyl-[E2 ubiquitin-conjugating enzyme]-L-cysteine + [acceptor protein]-L-lysine = [E2 ubiquitin-conjugating enzyme]-L-cysteine + N(6)-ubiquitinyl-[acceptor protein]-L-lysine.</text>
        <dbReference type="EC" id="2.3.2.27"/>
    </reaction>
</comment>
<keyword evidence="8 12" id="KW-1133">Transmembrane helix</keyword>
<keyword evidence="6 11" id="KW-0863">Zinc-finger</keyword>
<dbReference type="Pfam" id="PF13639">
    <property type="entry name" value="zf-RING_2"/>
    <property type="match status" value="1"/>
</dbReference>
<evidence type="ECO:0000313" key="15">
    <source>
        <dbReference type="RefSeq" id="XP_010436554.1"/>
    </source>
</evidence>
<feature type="domain" description="RING-type" evidence="13">
    <location>
        <begin position="97"/>
        <end position="139"/>
    </location>
</feature>
<comment type="similarity">
    <text evidence="10">Belongs to the RING-type zinc finger family. ATL subfamily.</text>
</comment>
<evidence type="ECO:0000256" key="2">
    <source>
        <dbReference type="ARBA" id="ARBA00004370"/>
    </source>
</evidence>
<evidence type="ECO:0000256" key="12">
    <source>
        <dbReference type="SAM" id="Phobius"/>
    </source>
</evidence>
<name>A0ABM0U6B8_CAMSA</name>
<dbReference type="GeneID" id="104720331"/>
<dbReference type="Gene3D" id="3.30.40.10">
    <property type="entry name" value="Zinc/RING finger domain, C3HC4 (zinc finger)"/>
    <property type="match status" value="1"/>
</dbReference>
<keyword evidence="9 12" id="KW-0472">Membrane</keyword>
<evidence type="ECO:0000313" key="14">
    <source>
        <dbReference type="Proteomes" id="UP000694864"/>
    </source>
</evidence>
<evidence type="ECO:0000256" key="10">
    <source>
        <dbReference type="ARBA" id="ARBA00024209"/>
    </source>
</evidence>
<reference evidence="14" key="1">
    <citation type="journal article" date="1997" name="Nucleic Acids Res.">
        <title>tRNAscan-SE: a program for improved detection of transfer RNA genes in genomic sequence.</title>
        <authorList>
            <person name="Lowe T.M."/>
            <person name="Eddy S.R."/>
        </authorList>
    </citation>
    <scope>NUCLEOTIDE SEQUENCE [LARGE SCALE GENOMIC DNA]</scope>
    <source>
        <strain evidence="14">r\DH55</strain>
    </source>
</reference>
<accession>A0ABM0U6B8</accession>
<evidence type="ECO:0000256" key="5">
    <source>
        <dbReference type="ARBA" id="ARBA00022723"/>
    </source>
</evidence>
<comment type="subcellular location">
    <subcellularLocation>
        <location evidence="2">Membrane</location>
    </subcellularLocation>
</comment>
<gene>
    <name evidence="15" type="primary">LOC104720331</name>
    <name evidence="16" type="synonym">LOC104720333</name>
</gene>
<dbReference type="RefSeq" id="XP_010436554.1">
    <property type="nucleotide sequence ID" value="XM_010438252.1"/>
</dbReference>
<dbReference type="EC" id="2.3.2.27" evidence="3"/>
<dbReference type="PANTHER" id="PTHR46539:SF24">
    <property type="entry name" value="(WILD MALAYSIAN BANANA) HYPOTHETICAL PROTEIN"/>
    <property type="match status" value="1"/>
</dbReference>
<dbReference type="InterPro" id="IPR013083">
    <property type="entry name" value="Znf_RING/FYVE/PHD"/>
</dbReference>
<keyword evidence="4 12" id="KW-0812">Transmembrane</keyword>
<evidence type="ECO:0000256" key="9">
    <source>
        <dbReference type="ARBA" id="ARBA00023136"/>
    </source>
</evidence>
<evidence type="ECO:0000256" key="8">
    <source>
        <dbReference type="ARBA" id="ARBA00022989"/>
    </source>
</evidence>
<evidence type="ECO:0000256" key="1">
    <source>
        <dbReference type="ARBA" id="ARBA00000900"/>
    </source>
</evidence>
<dbReference type="PROSITE" id="PS50089">
    <property type="entry name" value="ZF_RING_2"/>
    <property type="match status" value="1"/>
</dbReference>
<evidence type="ECO:0000313" key="16">
    <source>
        <dbReference type="RefSeq" id="XP_010436556.1"/>
    </source>
</evidence>
<keyword evidence="7" id="KW-0862">Zinc</keyword>
<evidence type="ECO:0000256" key="11">
    <source>
        <dbReference type="PROSITE-ProRule" id="PRU00175"/>
    </source>
</evidence>
<reference evidence="14" key="2">
    <citation type="journal article" date="2014" name="Nat. Commun.">
        <title>The emerging biofuel crop Camelina sativa retains a highly undifferentiated hexaploid genome structure.</title>
        <authorList>
            <person name="Kagale S."/>
            <person name="Koh C."/>
            <person name="Nixon J."/>
            <person name="Bollina V."/>
            <person name="Clarke W.E."/>
            <person name="Tuteja R."/>
            <person name="Spillane C."/>
            <person name="Robinson S.J."/>
            <person name="Links M.G."/>
            <person name="Clarke C."/>
            <person name="Higgins E.E."/>
            <person name="Huebert T."/>
            <person name="Sharpe A.G."/>
            <person name="Parkin I.A."/>
        </authorList>
    </citation>
    <scope>NUCLEOTIDE SEQUENCE [LARGE SCALE GENOMIC DNA]</scope>
    <source>
        <strain evidence="14">r\DH55</strain>
    </source>
</reference>
<dbReference type="RefSeq" id="XP_010436556.1">
    <property type="nucleotide sequence ID" value="XM_010438254.1"/>
</dbReference>
<dbReference type="PANTHER" id="PTHR46539">
    <property type="entry name" value="E3 UBIQUITIN-PROTEIN LIGASE ATL42"/>
    <property type="match status" value="1"/>
</dbReference>